<gene>
    <name evidence="2" type="ORF">GK091_03320</name>
</gene>
<dbReference type="InterPro" id="IPR007534">
    <property type="entry name" value="LuxE"/>
</dbReference>
<dbReference type="GO" id="GO:0016740">
    <property type="term" value="F:transferase activity"/>
    <property type="evidence" value="ECO:0007669"/>
    <property type="project" value="UniProtKB-KW"/>
</dbReference>
<reference evidence="2 3" key="1">
    <citation type="submission" date="2020-02" db="EMBL/GenBank/DDBJ databases">
        <title>Draft genome sequence of two Spirosoma agri KCTC 52727 and Spirosoma terrae KCTC 52035.</title>
        <authorList>
            <person name="Rojas J."/>
            <person name="Ambika Manirajan B."/>
            <person name="Ratering S."/>
            <person name="Suarez C."/>
            <person name="Schnell S."/>
        </authorList>
    </citation>
    <scope>NUCLEOTIDE SEQUENCE [LARGE SCALE GENOMIC DNA]</scope>
    <source>
        <strain evidence="2 3">KCTC 52727</strain>
    </source>
</reference>
<evidence type="ECO:0000313" key="2">
    <source>
        <dbReference type="EMBL" id="NEU65898.1"/>
    </source>
</evidence>
<dbReference type="Proteomes" id="UP000477386">
    <property type="component" value="Unassembled WGS sequence"/>
</dbReference>
<evidence type="ECO:0000259" key="1">
    <source>
        <dbReference type="Pfam" id="PF04443"/>
    </source>
</evidence>
<dbReference type="AlphaFoldDB" id="A0A6M0ICR9"/>
<dbReference type="InterPro" id="IPR042099">
    <property type="entry name" value="ANL_N_sf"/>
</dbReference>
<evidence type="ECO:0000313" key="3">
    <source>
        <dbReference type="Proteomes" id="UP000477386"/>
    </source>
</evidence>
<dbReference type="EMBL" id="JAAGNZ010000001">
    <property type="protein sequence ID" value="NEU65898.1"/>
    <property type="molecule type" value="Genomic_DNA"/>
</dbReference>
<organism evidence="2 3">
    <name type="scientific">Spirosoma agri</name>
    <dbReference type="NCBI Taxonomy" id="1987381"/>
    <lineage>
        <taxon>Bacteria</taxon>
        <taxon>Pseudomonadati</taxon>
        <taxon>Bacteroidota</taxon>
        <taxon>Cytophagia</taxon>
        <taxon>Cytophagales</taxon>
        <taxon>Cytophagaceae</taxon>
        <taxon>Spirosoma</taxon>
    </lineage>
</organism>
<proteinExistence type="predicted"/>
<sequence length="356" mass="39989">MLSPEAAAMRESLRQQILTISERPLDSAPFEQLAVAVFQYQATYNPIYRDYLQHLGVQSDAVTELRRIPFMPIGFFKKHSVLTGLTADAEFQKNTLTFASSGTTGEQTSRHFVPDSALYDAISTHIFEQTYGPLSNFHILALLPSYLERNNSSLVYMVQRFMDQTASGKSGFFLHNHDELTEQLRQLTQQPDQKKILLIGVTFGLLDWAESGTDLSFLAQNPNLVVMETGGMKGRRQELLRQEVHAILTDQLGVQAIHSEYGMTELLSQAYSVGNGVFRPSPTLRVFLRDINDPFLLYPNDYKRAGGINVVDLANLDSCAFIETQDLGQYTEDNGDFQVIGRFDNSDVRGCNLLVL</sequence>
<dbReference type="Pfam" id="PF04443">
    <property type="entry name" value="LuxE"/>
    <property type="match status" value="1"/>
</dbReference>
<dbReference type="GO" id="GO:0008218">
    <property type="term" value="P:bioluminescence"/>
    <property type="evidence" value="ECO:0007669"/>
    <property type="project" value="InterPro"/>
</dbReference>
<dbReference type="GO" id="GO:0047474">
    <property type="term" value="F:long-chain fatty acid--protein ligase activity"/>
    <property type="evidence" value="ECO:0007669"/>
    <property type="project" value="InterPro"/>
</dbReference>
<dbReference type="Gene3D" id="3.40.50.12780">
    <property type="entry name" value="N-terminal domain of ligase-like"/>
    <property type="match status" value="1"/>
</dbReference>
<name>A0A6M0ICR9_9BACT</name>
<feature type="domain" description="Acyl-protein synthetase LuxE" evidence="1">
    <location>
        <begin position="35"/>
        <end position="353"/>
    </location>
</feature>
<keyword evidence="3" id="KW-1185">Reference proteome</keyword>
<dbReference type="RefSeq" id="WP_164035193.1">
    <property type="nucleotide sequence ID" value="NZ_JAAGNZ010000001.1"/>
</dbReference>
<comment type="caution">
    <text evidence="2">The sequence shown here is derived from an EMBL/GenBank/DDBJ whole genome shotgun (WGS) entry which is preliminary data.</text>
</comment>
<accession>A0A6M0ICR9</accession>
<keyword evidence="2" id="KW-0808">Transferase</keyword>
<protein>
    <submittedName>
        <fullName evidence="2">Acyl transferase</fullName>
    </submittedName>
</protein>